<dbReference type="WBParaSite" id="DME_0000788501-mRNA-1">
    <property type="protein sequence ID" value="DME_0000788501-mRNA-1"/>
    <property type="gene ID" value="DME_0000788501"/>
</dbReference>
<dbReference type="AlphaFoldDB" id="A0A0N4UJP0"/>
<gene>
    <name evidence="3" type="ORF">DME_LOCUS10234</name>
</gene>
<evidence type="ECO:0000259" key="2">
    <source>
        <dbReference type="Pfam" id="PF22897"/>
    </source>
</evidence>
<evidence type="ECO:0000313" key="5">
    <source>
        <dbReference type="Proteomes" id="UP000274756"/>
    </source>
</evidence>
<evidence type="ECO:0000313" key="6">
    <source>
        <dbReference type="WBParaSite" id="DME_0000788501-mRNA-1"/>
    </source>
</evidence>
<sequence length="305" mass="35202">MFLFAVIFCTIVFLQYVSAASECKHGECAYGEEIADFGCRRTNQKCGENMVFRLISKAVRLQNSFPIYQCWQRCICAKKYFAVSNGKCIKEEFPKYQNTAKVNSQSTSDERNFKIIHEKIVDYGCEKTSKKCGTNMIYKTISKTIFLDSSAYSYRCFQICSCIDEKYIERNGQCVEKPSNSSESSNDKICWLRCQCENESFTREGEKCVEIQQRTVIANNPTTIGEIPIQSDSINNTRNYKIGDKIFDYGCQRTNQKCGTNMIFKTISKRRFLELTDRCLQKCSCINDKYVENDGQCIDSMYNKV</sequence>
<dbReference type="Proteomes" id="UP000038040">
    <property type="component" value="Unplaced"/>
</dbReference>
<dbReference type="InterPro" id="IPR054450">
    <property type="entry name" value="TIL-like_dom"/>
</dbReference>
<accession>A0A0N4UJP0</accession>
<evidence type="ECO:0000313" key="3">
    <source>
        <dbReference type="EMBL" id="VDN60261.1"/>
    </source>
</evidence>
<dbReference type="Proteomes" id="UP000274756">
    <property type="component" value="Unassembled WGS sequence"/>
</dbReference>
<proteinExistence type="predicted"/>
<dbReference type="EMBL" id="UYYG01001207">
    <property type="protein sequence ID" value="VDN60261.1"/>
    <property type="molecule type" value="Genomic_DNA"/>
</dbReference>
<feature type="domain" description="TIL-like" evidence="2">
    <location>
        <begin position="183"/>
        <end position="210"/>
    </location>
</feature>
<protein>
    <submittedName>
        <fullName evidence="6">Secreted protein</fullName>
    </submittedName>
</protein>
<feature type="domain" description="TIL-like" evidence="2">
    <location>
        <begin position="129"/>
        <end position="176"/>
    </location>
</feature>
<dbReference type="Pfam" id="PF22897">
    <property type="entry name" value="TIL_2"/>
    <property type="match status" value="4"/>
</dbReference>
<feature type="signal peptide" evidence="1">
    <location>
        <begin position="1"/>
        <end position="19"/>
    </location>
</feature>
<feature type="chain" id="PRO_5041039225" evidence="1">
    <location>
        <begin position="20"/>
        <end position="305"/>
    </location>
</feature>
<keyword evidence="5" id="KW-1185">Reference proteome</keyword>
<keyword evidence="1" id="KW-0732">Signal</keyword>
<name>A0A0N4UJP0_DRAME</name>
<evidence type="ECO:0000256" key="1">
    <source>
        <dbReference type="SAM" id="SignalP"/>
    </source>
</evidence>
<organism evidence="4 6">
    <name type="scientific">Dracunculus medinensis</name>
    <name type="common">Guinea worm</name>
    <dbReference type="NCBI Taxonomy" id="318479"/>
    <lineage>
        <taxon>Eukaryota</taxon>
        <taxon>Metazoa</taxon>
        <taxon>Ecdysozoa</taxon>
        <taxon>Nematoda</taxon>
        <taxon>Chromadorea</taxon>
        <taxon>Rhabditida</taxon>
        <taxon>Spirurina</taxon>
        <taxon>Dracunculoidea</taxon>
        <taxon>Dracunculidae</taxon>
        <taxon>Dracunculus</taxon>
    </lineage>
</organism>
<feature type="domain" description="TIL-like" evidence="2">
    <location>
        <begin position="43"/>
        <end position="90"/>
    </location>
</feature>
<reference evidence="6" key="1">
    <citation type="submission" date="2016-04" db="UniProtKB">
        <authorList>
            <consortium name="WormBaseParasite"/>
        </authorList>
    </citation>
    <scope>IDENTIFICATION</scope>
</reference>
<reference evidence="3 5" key="2">
    <citation type="submission" date="2018-11" db="EMBL/GenBank/DDBJ databases">
        <authorList>
            <consortium name="Pathogen Informatics"/>
        </authorList>
    </citation>
    <scope>NUCLEOTIDE SEQUENCE [LARGE SCALE GENOMIC DNA]</scope>
</reference>
<evidence type="ECO:0000313" key="4">
    <source>
        <dbReference type="Proteomes" id="UP000038040"/>
    </source>
</evidence>
<feature type="domain" description="TIL-like" evidence="2">
    <location>
        <begin position="255"/>
        <end position="299"/>
    </location>
</feature>